<proteinExistence type="predicted"/>
<dbReference type="RefSeq" id="XP_043043230.1">
    <property type="nucleotide sequence ID" value="XM_043181565.1"/>
</dbReference>
<evidence type="ECO:0000313" key="2">
    <source>
        <dbReference type="EMBL" id="KAG7449730.1"/>
    </source>
</evidence>
<protein>
    <submittedName>
        <fullName evidence="2">Uncharacterized protein</fullName>
    </submittedName>
</protein>
<name>A0A9P7W0D7_9AGAR</name>
<dbReference type="PANTHER" id="PTHR47417">
    <property type="entry name" value="SMR DOMAIN-CONTAINING PROTEIN YPL199C"/>
    <property type="match status" value="1"/>
</dbReference>
<dbReference type="OrthoDB" id="2870291at2759"/>
<gene>
    <name evidence="2" type="ORF">BT62DRAFT_604125</name>
</gene>
<dbReference type="AlphaFoldDB" id="A0A9P7W0D7"/>
<feature type="region of interest" description="Disordered" evidence="1">
    <location>
        <begin position="237"/>
        <end position="279"/>
    </location>
</feature>
<dbReference type="Proteomes" id="UP000812287">
    <property type="component" value="Unassembled WGS sequence"/>
</dbReference>
<dbReference type="InterPro" id="IPR053020">
    <property type="entry name" value="Smr_domain_protein"/>
</dbReference>
<dbReference type="PANTHER" id="PTHR47417:SF1">
    <property type="entry name" value="SMR DOMAIN-CONTAINING PROTEIN YPL199C"/>
    <property type="match status" value="1"/>
</dbReference>
<evidence type="ECO:0000256" key="1">
    <source>
        <dbReference type="SAM" id="MobiDB-lite"/>
    </source>
</evidence>
<dbReference type="EMBL" id="MU250527">
    <property type="protein sequence ID" value="KAG7449730.1"/>
    <property type="molecule type" value="Genomic_DNA"/>
</dbReference>
<dbReference type="Gene3D" id="3.30.1370.110">
    <property type="match status" value="1"/>
</dbReference>
<reference evidence="2" key="1">
    <citation type="submission" date="2020-11" db="EMBL/GenBank/DDBJ databases">
        <title>Adaptations for nitrogen fixation in a non-lichenized fungal sporocarp promotes dispersal by wood-feeding termites.</title>
        <authorList>
            <consortium name="DOE Joint Genome Institute"/>
            <person name="Koch R.A."/>
            <person name="Yoon G."/>
            <person name="Arayal U."/>
            <person name="Lail K."/>
            <person name="Amirebrahimi M."/>
            <person name="Labutti K."/>
            <person name="Lipzen A."/>
            <person name="Riley R."/>
            <person name="Barry K."/>
            <person name="Henrissat B."/>
            <person name="Grigoriev I.V."/>
            <person name="Herr J.R."/>
            <person name="Aime M.C."/>
        </authorList>
    </citation>
    <scope>NUCLEOTIDE SEQUENCE</scope>
    <source>
        <strain evidence="2">MCA 3950</strain>
    </source>
</reference>
<dbReference type="InterPro" id="IPR036063">
    <property type="entry name" value="Smr_dom_sf"/>
</dbReference>
<dbReference type="GeneID" id="66103861"/>
<comment type="caution">
    <text evidence="2">The sequence shown here is derived from an EMBL/GenBank/DDBJ whole genome shotgun (WGS) entry which is preliminary data.</text>
</comment>
<sequence>MYAVERNFSRPDPPGVGEYVVIFVCDTQCSYSGTMRRFRRPDVSSIITSTLNVNPPSSDLHHGYVVDQAKYQESYTRRFRPLSKYWQTGTGQHPLRVLANHEGAQAMEKFRLSDLAQRARNKTDTALYTCDAHEHLGNMHRYNAAAAHCIFTDNNKKTVPFSHDLHCLHAQEATFFAERIITDAIAHRDPHVWLIFGRDSHVRVGIKDRSVMAAIEQVLQRRKLKWELGDARYKVILDNPSTSPPEEVNSTSRNKSRASNLNGPSSTIPSKTPPTPATA</sequence>
<feature type="compositionally biased region" description="Polar residues" evidence="1">
    <location>
        <begin position="248"/>
        <end position="263"/>
    </location>
</feature>
<evidence type="ECO:0000313" key="3">
    <source>
        <dbReference type="Proteomes" id="UP000812287"/>
    </source>
</evidence>
<organism evidence="2 3">
    <name type="scientific">Guyanagaster necrorhizus</name>
    <dbReference type="NCBI Taxonomy" id="856835"/>
    <lineage>
        <taxon>Eukaryota</taxon>
        <taxon>Fungi</taxon>
        <taxon>Dikarya</taxon>
        <taxon>Basidiomycota</taxon>
        <taxon>Agaricomycotina</taxon>
        <taxon>Agaricomycetes</taxon>
        <taxon>Agaricomycetidae</taxon>
        <taxon>Agaricales</taxon>
        <taxon>Marasmiineae</taxon>
        <taxon>Physalacriaceae</taxon>
        <taxon>Guyanagaster</taxon>
    </lineage>
</organism>
<accession>A0A9P7W0D7</accession>
<keyword evidence="3" id="KW-1185">Reference proteome</keyword>